<sequence length="66" mass="7243">MKDEGFSIRPGRGKVVDVYDGRKWPVIGAGISLTQYCSTLHLNLKPLGPRTPPCILPAFSLTCQDQ</sequence>
<dbReference type="Proteomes" id="UP000762676">
    <property type="component" value="Unassembled WGS sequence"/>
</dbReference>
<accession>A0AAV4JJH2</accession>
<keyword evidence="2" id="KW-1185">Reference proteome</keyword>
<name>A0AAV4JJH2_9GAST</name>
<evidence type="ECO:0000313" key="2">
    <source>
        <dbReference type="Proteomes" id="UP000762676"/>
    </source>
</evidence>
<evidence type="ECO:0000313" key="1">
    <source>
        <dbReference type="EMBL" id="GFS21637.1"/>
    </source>
</evidence>
<organism evidence="1 2">
    <name type="scientific">Elysia marginata</name>
    <dbReference type="NCBI Taxonomy" id="1093978"/>
    <lineage>
        <taxon>Eukaryota</taxon>
        <taxon>Metazoa</taxon>
        <taxon>Spiralia</taxon>
        <taxon>Lophotrochozoa</taxon>
        <taxon>Mollusca</taxon>
        <taxon>Gastropoda</taxon>
        <taxon>Heterobranchia</taxon>
        <taxon>Euthyneura</taxon>
        <taxon>Panpulmonata</taxon>
        <taxon>Sacoglossa</taxon>
        <taxon>Placobranchoidea</taxon>
        <taxon>Plakobranchidae</taxon>
        <taxon>Elysia</taxon>
    </lineage>
</organism>
<dbReference type="EMBL" id="BMAT01003198">
    <property type="protein sequence ID" value="GFS21637.1"/>
    <property type="molecule type" value="Genomic_DNA"/>
</dbReference>
<gene>
    <name evidence="1" type="ORF">ElyMa_001598200</name>
</gene>
<proteinExistence type="predicted"/>
<comment type="caution">
    <text evidence="1">The sequence shown here is derived from an EMBL/GenBank/DDBJ whole genome shotgun (WGS) entry which is preliminary data.</text>
</comment>
<dbReference type="AlphaFoldDB" id="A0AAV4JJH2"/>
<protein>
    <submittedName>
        <fullName evidence="1">Uncharacterized protein</fullName>
    </submittedName>
</protein>
<reference evidence="1 2" key="1">
    <citation type="journal article" date="2021" name="Elife">
        <title>Chloroplast acquisition without the gene transfer in kleptoplastic sea slugs, Plakobranchus ocellatus.</title>
        <authorList>
            <person name="Maeda T."/>
            <person name="Takahashi S."/>
            <person name="Yoshida T."/>
            <person name="Shimamura S."/>
            <person name="Takaki Y."/>
            <person name="Nagai Y."/>
            <person name="Toyoda A."/>
            <person name="Suzuki Y."/>
            <person name="Arimoto A."/>
            <person name="Ishii H."/>
            <person name="Satoh N."/>
            <person name="Nishiyama T."/>
            <person name="Hasebe M."/>
            <person name="Maruyama T."/>
            <person name="Minagawa J."/>
            <person name="Obokata J."/>
            <person name="Shigenobu S."/>
        </authorList>
    </citation>
    <scope>NUCLEOTIDE SEQUENCE [LARGE SCALE GENOMIC DNA]</scope>
</reference>